<proteinExistence type="predicted"/>
<gene>
    <name evidence="1" type="ORF">CLV72_104643</name>
</gene>
<organism evidence="1 2">
    <name type="scientific">Allonocardiopsis opalescens</name>
    <dbReference type="NCBI Taxonomy" id="1144618"/>
    <lineage>
        <taxon>Bacteria</taxon>
        <taxon>Bacillati</taxon>
        <taxon>Actinomycetota</taxon>
        <taxon>Actinomycetes</taxon>
        <taxon>Streptosporangiales</taxon>
        <taxon>Allonocardiopsis</taxon>
    </lineage>
</organism>
<evidence type="ECO:0000313" key="2">
    <source>
        <dbReference type="Proteomes" id="UP000237846"/>
    </source>
</evidence>
<dbReference type="Proteomes" id="UP000237846">
    <property type="component" value="Unassembled WGS sequence"/>
</dbReference>
<dbReference type="EMBL" id="PVZC01000004">
    <property type="protein sequence ID" value="PRX99063.1"/>
    <property type="molecule type" value="Genomic_DNA"/>
</dbReference>
<accession>A0A2T0Q5K3</accession>
<dbReference type="RefSeq" id="WP_170141000.1">
    <property type="nucleotide sequence ID" value="NZ_PVZC01000004.1"/>
</dbReference>
<keyword evidence="2" id="KW-1185">Reference proteome</keyword>
<dbReference type="AlphaFoldDB" id="A0A2T0Q5K3"/>
<protein>
    <submittedName>
        <fullName evidence="1">Uncharacterized protein</fullName>
    </submittedName>
</protein>
<sequence>MTETGDVGAYDADDDDEELVRPVLERMADPAPGIPMEQVIAEFTAERD</sequence>
<reference evidence="1 2" key="1">
    <citation type="submission" date="2018-03" db="EMBL/GenBank/DDBJ databases">
        <title>Genomic Encyclopedia of Archaeal and Bacterial Type Strains, Phase II (KMG-II): from individual species to whole genera.</title>
        <authorList>
            <person name="Goeker M."/>
        </authorList>
    </citation>
    <scope>NUCLEOTIDE SEQUENCE [LARGE SCALE GENOMIC DNA]</scope>
    <source>
        <strain evidence="1 2">DSM 45601</strain>
    </source>
</reference>
<name>A0A2T0Q5K3_9ACTN</name>
<comment type="caution">
    <text evidence="1">The sequence shown here is derived from an EMBL/GenBank/DDBJ whole genome shotgun (WGS) entry which is preliminary data.</text>
</comment>
<evidence type="ECO:0000313" key="1">
    <source>
        <dbReference type="EMBL" id="PRX99063.1"/>
    </source>
</evidence>